<reference evidence="2 3" key="1">
    <citation type="submission" date="2019-03" db="EMBL/GenBank/DDBJ databases">
        <authorList>
            <person name="Gonzalez-Pimentel J.L."/>
        </authorList>
    </citation>
    <scope>NUCLEOTIDE SEQUENCE [LARGE SCALE GENOMIC DNA]</scope>
    <source>
        <strain evidence="2 3">JCM 31289</strain>
    </source>
</reference>
<accession>A0A4Z0GN68</accession>
<dbReference type="EMBL" id="SRID01000260">
    <property type="protein sequence ID" value="TGA98557.1"/>
    <property type="molecule type" value="Genomic_DNA"/>
</dbReference>
<dbReference type="Proteomes" id="UP000297948">
    <property type="component" value="Unassembled WGS sequence"/>
</dbReference>
<feature type="region of interest" description="Disordered" evidence="1">
    <location>
        <begin position="25"/>
        <end position="113"/>
    </location>
</feature>
<sequence>MTAGAITAEGAIHAAALGTLGIVLMTASGGGSSTDGPPSEGQADTPSQSGSRPKPDETKPVTEEQQHSFEQSQQHLNGLSKRKQADEVGRGFERDGQKYNPEAPLLKTGKHGVDWSEGPARAIKDGRPQGQFGSAADVQYAAERGAELGPNNTGFFRLPEGHNCVDIFRMARRAHRTVFSSRCTPMARRTLTR</sequence>
<proteinExistence type="predicted"/>
<feature type="compositionally biased region" description="Polar residues" evidence="1">
    <location>
        <begin position="42"/>
        <end position="51"/>
    </location>
</feature>
<feature type="compositionally biased region" description="Basic and acidic residues" evidence="1">
    <location>
        <begin position="83"/>
        <end position="97"/>
    </location>
</feature>
<feature type="compositionally biased region" description="Basic and acidic residues" evidence="1">
    <location>
        <begin position="53"/>
        <end position="67"/>
    </location>
</feature>
<evidence type="ECO:0000313" key="3">
    <source>
        <dbReference type="Proteomes" id="UP000297948"/>
    </source>
</evidence>
<evidence type="ECO:0000256" key="1">
    <source>
        <dbReference type="SAM" id="MobiDB-lite"/>
    </source>
</evidence>
<comment type="caution">
    <text evidence="2">The sequence shown here is derived from an EMBL/GenBank/DDBJ whole genome shotgun (WGS) entry which is preliminary data.</text>
</comment>
<evidence type="ECO:0000313" key="2">
    <source>
        <dbReference type="EMBL" id="TGA98557.1"/>
    </source>
</evidence>
<dbReference type="OrthoDB" id="3464083at2"/>
<dbReference type="RefSeq" id="WP_135341001.1">
    <property type="nucleotide sequence ID" value="NZ_JBHLTX010000017.1"/>
</dbReference>
<protein>
    <submittedName>
        <fullName evidence="2">Uncharacterized protein</fullName>
    </submittedName>
</protein>
<dbReference type="AlphaFoldDB" id="A0A4Z0GN68"/>
<gene>
    <name evidence="2" type="ORF">E4099_22940</name>
</gene>
<organism evidence="2 3">
    <name type="scientific">Streptomyces palmae</name>
    <dbReference type="NCBI Taxonomy" id="1701085"/>
    <lineage>
        <taxon>Bacteria</taxon>
        <taxon>Bacillati</taxon>
        <taxon>Actinomycetota</taxon>
        <taxon>Actinomycetes</taxon>
        <taxon>Kitasatosporales</taxon>
        <taxon>Streptomycetaceae</taxon>
        <taxon>Streptomyces</taxon>
    </lineage>
</organism>
<name>A0A4Z0GN68_9ACTN</name>
<keyword evidence="3" id="KW-1185">Reference proteome</keyword>